<dbReference type="Proteomes" id="UP000030645">
    <property type="component" value="Unassembled WGS sequence"/>
</dbReference>
<proteinExistence type="predicted"/>
<protein>
    <submittedName>
        <fullName evidence="2">Uncharacterized protein</fullName>
    </submittedName>
</protein>
<feature type="compositionally biased region" description="Basic and acidic residues" evidence="1">
    <location>
        <begin position="45"/>
        <end position="74"/>
    </location>
</feature>
<sequence length="74" mass="8942">MFPHPNSIREPTLNTWRRAIPRLIWGRRAINSPIKKKPSTNSRSDQARRKDEEIRSSDFNMRRDELRTVNVERR</sequence>
<evidence type="ECO:0000313" key="3">
    <source>
        <dbReference type="Proteomes" id="UP000030645"/>
    </source>
</evidence>
<feature type="region of interest" description="Disordered" evidence="1">
    <location>
        <begin position="31"/>
        <end position="74"/>
    </location>
</feature>
<organism evidence="2 3">
    <name type="scientific">Morus notabilis</name>
    <dbReference type="NCBI Taxonomy" id="981085"/>
    <lineage>
        <taxon>Eukaryota</taxon>
        <taxon>Viridiplantae</taxon>
        <taxon>Streptophyta</taxon>
        <taxon>Embryophyta</taxon>
        <taxon>Tracheophyta</taxon>
        <taxon>Spermatophyta</taxon>
        <taxon>Magnoliopsida</taxon>
        <taxon>eudicotyledons</taxon>
        <taxon>Gunneridae</taxon>
        <taxon>Pentapetalae</taxon>
        <taxon>rosids</taxon>
        <taxon>fabids</taxon>
        <taxon>Rosales</taxon>
        <taxon>Moraceae</taxon>
        <taxon>Moreae</taxon>
        <taxon>Morus</taxon>
    </lineage>
</organism>
<name>W9RU17_9ROSA</name>
<dbReference type="AlphaFoldDB" id="W9RU17"/>
<accession>W9RU17</accession>
<gene>
    <name evidence="2" type="ORF">L484_010051</name>
</gene>
<reference evidence="3" key="1">
    <citation type="submission" date="2013-01" db="EMBL/GenBank/DDBJ databases">
        <title>Draft Genome Sequence of a Mulberry Tree, Morus notabilis C.K. Schneid.</title>
        <authorList>
            <person name="He N."/>
            <person name="Zhao S."/>
        </authorList>
    </citation>
    <scope>NUCLEOTIDE SEQUENCE</scope>
</reference>
<evidence type="ECO:0000256" key="1">
    <source>
        <dbReference type="SAM" id="MobiDB-lite"/>
    </source>
</evidence>
<evidence type="ECO:0000313" key="2">
    <source>
        <dbReference type="EMBL" id="EXB95852.1"/>
    </source>
</evidence>
<dbReference type="EMBL" id="KE345231">
    <property type="protein sequence ID" value="EXB95852.1"/>
    <property type="molecule type" value="Genomic_DNA"/>
</dbReference>
<keyword evidence="3" id="KW-1185">Reference proteome</keyword>